<sequence>MFSAARIAHLSPLRYRLLCFLPAMILLCIGLIIVLGGHHWQRGNIQQALQRHSGSNELIREELQKSMLHHLGQLPMMHLVMAINGVDEKESYRGDLLTRLHDIADVSGPELQSITDIGDPAIAAPAFQLELTGRFGQLVAYLQALSVHLKSLQNLDLAISRERGQSDQFTMTVNLSQEVLHLMRTSPAAVSPDKSDLGFLLIDGTGWRVLRKLDGTLRLQELGP</sequence>
<keyword evidence="3" id="KW-1185">Reference proteome</keyword>
<dbReference type="KEGG" id="pspi:PS2015_2684"/>
<evidence type="ECO:0000313" key="2">
    <source>
        <dbReference type="EMBL" id="ALO47316.1"/>
    </source>
</evidence>
<feature type="transmembrane region" description="Helical" evidence="1">
    <location>
        <begin position="15"/>
        <end position="36"/>
    </location>
</feature>
<dbReference type="EMBL" id="CP013189">
    <property type="protein sequence ID" value="ALO47316.1"/>
    <property type="molecule type" value="Genomic_DNA"/>
</dbReference>
<dbReference type="Proteomes" id="UP000065641">
    <property type="component" value="Chromosome"/>
</dbReference>
<protein>
    <submittedName>
        <fullName evidence="2">Uncharacterized protein</fullName>
    </submittedName>
</protein>
<dbReference type="AlphaFoldDB" id="A0A0S2KH02"/>
<keyword evidence="1" id="KW-1133">Transmembrane helix</keyword>
<evidence type="ECO:0000313" key="3">
    <source>
        <dbReference type="Proteomes" id="UP000065641"/>
    </source>
</evidence>
<keyword evidence="1" id="KW-0812">Transmembrane</keyword>
<dbReference type="STRING" id="1249552.PS2015_2684"/>
<accession>A0A0S2KH02</accession>
<evidence type="ECO:0000256" key="1">
    <source>
        <dbReference type="SAM" id="Phobius"/>
    </source>
</evidence>
<gene>
    <name evidence="2" type="ORF">PS2015_2684</name>
</gene>
<organism evidence="2 3">
    <name type="scientific">Pseudohongiella spirulinae</name>
    <dbReference type="NCBI Taxonomy" id="1249552"/>
    <lineage>
        <taxon>Bacteria</taxon>
        <taxon>Pseudomonadati</taxon>
        <taxon>Pseudomonadota</taxon>
        <taxon>Gammaproteobacteria</taxon>
        <taxon>Pseudomonadales</taxon>
        <taxon>Pseudohongiellaceae</taxon>
        <taxon>Pseudohongiella</taxon>
    </lineage>
</organism>
<name>A0A0S2KH02_9GAMM</name>
<proteinExistence type="predicted"/>
<reference evidence="2 3" key="1">
    <citation type="submission" date="2015-11" db="EMBL/GenBank/DDBJ databases">
        <authorList>
            <person name="Zhang Y."/>
            <person name="Guo Z."/>
        </authorList>
    </citation>
    <scope>NUCLEOTIDE SEQUENCE [LARGE SCALE GENOMIC DNA]</scope>
    <source>
        <strain evidence="2 3">KCTC 32221</strain>
    </source>
</reference>
<keyword evidence="1" id="KW-0472">Membrane</keyword>